<dbReference type="GO" id="GO:0000156">
    <property type="term" value="F:phosphorelay response regulator activity"/>
    <property type="evidence" value="ECO:0007669"/>
    <property type="project" value="InterPro"/>
</dbReference>
<protein>
    <submittedName>
        <fullName evidence="4">Transcriptional regulatory protein YehT</fullName>
    </submittedName>
</protein>
<dbReference type="EMBL" id="CP013118">
    <property type="protein sequence ID" value="ALO17417.1"/>
    <property type="molecule type" value="Genomic_DNA"/>
</dbReference>
<reference evidence="4 5" key="1">
    <citation type="submission" date="2015-11" db="EMBL/GenBank/DDBJ databases">
        <title>Description and complete genome sequence of a novel strain predominating in hypersaline microbial mats and representing a new family of the Bacteriodetes phylum.</title>
        <authorList>
            <person name="Spring S."/>
            <person name="Bunk B."/>
            <person name="Sproer C."/>
            <person name="Klenk H.-P."/>
        </authorList>
    </citation>
    <scope>NUCLEOTIDE SEQUENCE [LARGE SCALE GENOMIC DNA]</scope>
    <source>
        <strain evidence="4 5">L21-Spi-D4</strain>
    </source>
</reference>
<keyword evidence="1" id="KW-0597">Phosphoprotein</keyword>
<evidence type="ECO:0000313" key="5">
    <source>
        <dbReference type="Proteomes" id="UP000064893"/>
    </source>
</evidence>
<dbReference type="SMART" id="SM00448">
    <property type="entry name" value="REC"/>
    <property type="match status" value="1"/>
</dbReference>
<proteinExistence type="predicted"/>
<dbReference type="KEGG" id="blq:L21SP5_03824"/>
<dbReference type="AlphaFoldDB" id="A0A0S2I4M9"/>
<dbReference type="Gene3D" id="3.40.50.2300">
    <property type="match status" value="1"/>
</dbReference>
<dbReference type="PROSITE" id="PS50110">
    <property type="entry name" value="RESPONSE_REGULATORY"/>
    <property type="match status" value="1"/>
</dbReference>
<name>A0A0S2I4M9_9BACT</name>
<feature type="domain" description="HTH LytTR-type" evidence="3">
    <location>
        <begin position="144"/>
        <end position="246"/>
    </location>
</feature>
<dbReference type="PROSITE" id="PS50930">
    <property type="entry name" value="HTH_LYTTR"/>
    <property type="match status" value="1"/>
</dbReference>
<evidence type="ECO:0000259" key="2">
    <source>
        <dbReference type="PROSITE" id="PS50110"/>
    </source>
</evidence>
<accession>A0A0S2I4M9</accession>
<dbReference type="InterPro" id="IPR046947">
    <property type="entry name" value="LytR-like"/>
</dbReference>
<dbReference type="Pfam" id="PF00072">
    <property type="entry name" value="Response_reg"/>
    <property type="match status" value="1"/>
</dbReference>
<evidence type="ECO:0000313" key="4">
    <source>
        <dbReference type="EMBL" id="ALO17417.1"/>
    </source>
</evidence>
<evidence type="ECO:0000256" key="1">
    <source>
        <dbReference type="PROSITE-ProRule" id="PRU00169"/>
    </source>
</evidence>
<feature type="modified residue" description="4-aspartylphosphate" evidence="1">
    <location>
        <position position="56"/>
    </location>
</feature>
<dbReference type="Gene3D" id="2.40.50.1020">
    <property type="entry name" value="LytTr DNA-binding domain"/>
    <property type="match status" value="1"/>
</dbReference>
<dbReference type="PANTHER" id="PTHR37299">
    <property type="entry name" value="TRANSCRIPTIONAL REGULATOR-RELATED"/>
    <property type="match status" value="1"/>
</dbReference>
<dbReference type="SUPFAM" id="SSF52172">
    <property type="entry name" value="CheY-like"/>
    <property type="match status" value="1"/>
</dbReference>
<keyword evidence="5" id="KW-1185">Reference proteome</keyword>
<gene>
    <name evidence="4" type="primary">yehT_5</name>
    <name evidence="4" type="ORF">L21SP5_03824</name>
</gene>
<evidence type="ECO:0000259" key="3">
    <source>
        <dbReference type="PROSITE" id="PS50930"/>
    </source>
</evidence>
<dbReference type="InterPro" id="IPR007492">
    <property type="entry name" value="LytTR_DNA-bd_dom"/>
</dbReference>
<dbReference type="InterPro" id="IPR011006">
    <property type="entry name" value="CheY-like_superfamily"/>
</dbReference>
<dbReference type="InterPro" id="IPR001789">
    <property type="entry name" value="Sig_transdc_resp-reg_receiver"/>
</dbReference>
<dbReference type="SMART" id="SM00850">
    <property type="entry name" value="LytTR"/>
    <property type="match status" value="1"/>
</dbReference>
<dbReference type="OrthoDB" id="1490554at2"/>
<dbReference type="PANTHER" id="PTHR37299:SF1">
    <property type="entry name" value="STAGE 0 SPORULATION PROTEIN A HOMOLOG"/>
    <property type="match status" value="1"/>
</dbReference>
<sequence length="248" mass="28289">MKTGVLIIDDELNALETIESIIEFNSSEFEILAKTTNPYEAIGLISHYKPDIVFLDIEMPGLSGFELLNKLSEISFEVIFTTAYEQYAIQAIKNNALDYILKPVSVSEVNHALEKVSEKLALKNKPTDYQRLIDDINTAREGKIRITTQSGFDLISLKNIIYLKANGVYTNIKMSNGEEHLVTKPLQEMLEKLDDKRFCRTHRSFIVNLKQVLRYDSDKNNIILSDASAVPLARRRKGKFLELIEQIC</sequence>
<dbReference type="RefSeq" id="WP_057954687.1">
    <property type="nucleotide sequence ID" value="NZ_CP013118.1"/>
</dbReference>
<dbReference type="Pfam" id="PF04397">
    <property type="entry name" value="LytTR"/>
    <property type="match status" value="1"/>
</dbReference>
<dbReference type="GO" id="GO:0003677">
    <property type="term" value="F:DNA binding"/>
    <property type="evidence" value="ECO:0007669"/>
    <property type="project" value="InterPro"/>
</dbReference>
<organism evidence="4 5">
    <name type="scientific">Salinivirga cyanobacteriivorans</name>
    <dbReference type="NCBI Taxonomy" id="1307839"/>
    <lineage>
        <taxon>Bacteria</taxon>
        <taxon>Pseudomonadati</taxon>
        <taxon>Bacteroidota</taxon>
        <taxon>Bacteroidia</taxon>
        <taxon>Bacteroidales</taxon>
        <taxon>Salinivirgaceae</taxon>
        <taxon>Salinivirga</taxon>
    </lineage>
</organism>
<dbReference type="Proteomes" id="UP000064893">
    <property type="component" value="Chromosome"/>
</dbReference>
<feature type="domain" description="Response regulatory" evidence="2">
    <location>
        <begin position="4"/>
        <end position="117"/>
    </location>
</feature>
<dbReference type="STRING" id="1307839.L21SP5_03824"/>